<dbReference type="Gene3D" id="3.30.200.20">
    <property type="entry name" value="Phosphorylase Kinase, domain 1"/>
    <property type="match status" value="1"/>
</dbReference>
<dbReference type="InterPro" id="IPR000719">
    <property type="entry name" value="Prot_kinase_dom"/>
</dbReference>
<keyword evidence="3" id="KW-0812">Transmembrane</keyword>
<keyword evidence="1" id="KW-0547">Nucleotide-binding</keyword>
<dbReference type="PANTHER" id="PTHR44329">
    <property type="entry name" value="SERINE/THREONINE-PROTEIN KINASE TNNI3K-RELATED"/>
    <property type="match status" value="1"/>
</dbReference>
<feature type="binding site" evidence="1">
    <location>
        <position position="468"/>
    </location>
    <ligand>
        <name>ATP</name>
        <dbReference type="ChEBI" id="CHEBI:30616"/>
    </ligand>
</feature>
<evidence type="ECO:0000313" key="5">
    <source>
        <dbReference type="EMBL" id="KAG2494219.1"/>
    </source>
</evidence>
<evidence type="ECO:0000259" key="4">
    <source>
        <dbReference type="PROSITE" id="PS50011"/>
    </source>
</evidence>
<sequence>MPGSDLLAPSAPGTRGALLLQDGSSMILDFCYNKTLAQANYAAITRPAAIPGTQDYEVFAHQRCYAGVIQHTDFAVPAAEPDGTGKPVYAWYNAWLRDSQALCLEILTSQCVEEYGALGCFLVALRGAGSQPLLLPWLQQHDRIDPSSEPAPGGQQPRETGPGRGPSGSSALAPVGQGQDPAGGGVGGGSSDAATVGLAVGVAVGGTLVLAGALAAAVLRRRRRKARAQAQARGKSLESEPPDGSRTAHDKSGNGLAKGSGGGGACNGCASDPFPCPYSDRAQDPDLESCVPDCAADFAAASVPRSADADTERAPHTPAPPPELVTWRTPFHKSFTAHATLVVISDDKGLGGAGAGSNGGGGGGAVPLAAGRPHSVQAAGERGRLGIIIAAVFSKVCSVLSAGVAERGPGPCLDTDGWLGCAAGSAAGGFEGSESERNVVELLPLVLGKGAFGRVQEGRYRGQVVAVKLIVSAEDVAAGDACALTAALAQELEVLARCQHPNIVRLLAACVEPPRPFCVLERMETSLDKVLYGKAPGPDCAGKGGSALLPLPMVLHIAREIAQGLDFL</sequence>
<feature type="domain" description="Protein kinase" evidence="4">
    <location>
        <begin position="441"/>
        <end position="568"/>
    </location>
</feature>
<feature type="region of interest" description="Disordered" evidence="2">
    <location>
        <begin position="226"/>
        <end position="264"/>
    </location>
</feature>
<keyword evidence="3" id="KW-1133">Transmembrane helix</keyword>
<reference evidence="5" key="1">
    <citation type="journal article" date="2020" name="bioRxiv">
        <title>Comparative genomics of Chlamydomonas.</title>
        <authorList>
            <person name="Craig R.J."/>
            <person name="Hasan A.R."/>
            <person name="Ness R.W."/>
            <person name="Keightley P.D."/>
        </authorList>
    </citation>
    <scope>NUCLEOTIDE SEQUENCE</scope>
    <source>
        <strain evidence="5">CCAP 11/70</strain>
    </source>
</reference>
<dbReference type="PROSITE" id="PS00107">
    <property type="entry name" value="PROTEIN_KINASE_ATP"/>
    <property type="match status" value="1"/>
</dbReference>
<feature type="compositionally biased region" description="Gly residues" evidence="2">
    <location>
        <begin position="181"/>
        <end position="190"/>
    </location>
</feature>
<dbReference type="InterPro" id="IPR001245">
    <property type="entry name" value="Ser-Thr/Tyr_kinase_cat_dom"/>
</dbReference>
<dbReference type="InterPro" id="IPR011009">
    <property type="entry name" value="Kinase-like_dom_sf"/>
</dbReference>
<protein>
    <recommendedName>
        <fullName evidence="4">Protein kinase domain-containing protein</fullName>
    </recommendedName>
</protein>
<dbReference type="PROSITE" id="PS50011">
    <property type="entry name" value="PROTEIN_KINASE_DOM"/>
    <property type="match status" value="1"/>
</dbReference>
<dbReference type="InterPro" id="IPR017441">
    <property type="entry name" value="Protein_kinase_ATP_BS"/>
</dbReference>
<comment type="caution">
    <text evidence="5">The sequence shown here is derived from an EMBL/GenBank/DDBJ whole genome shotgun (WGS) entry which is preliminary data.</text>
</comment>
<evidence type="ECO:0000256" key="2">
    <source>
        <dbReference type="SAM" id="MobiDB-lite"/>
    </source>
</evidence>
<feature type="region of interest" description="Disordered" evidence="2">
    <location>
        <begin position="143"/>
        <end position="190"/>
    </location>
</feature>
<evidence type="ECO:0000313" key="6">
    <source>
        <dbReference type="Proteomes" id="UP000612055"/>
    </source>
</evidence>
<gene>
    <name evidence="5" type="ORF">HYH03_007575</name>
</gene>
<keyword evidence="3" id="KW-0472">Membrane</keyword>
<proteinExistence type="predicted"/>
<evidence type="ECO:0000256" key="3">
    <source>
        <dbReference type="SAM" id="Phobius"/>
    </source>
</evidence>
<dbReference type="GO" id="GO:0004674">
    <property type="term" value="F:protein serine/threonine kinase activity"/>
    <property type="evidence" value="ECO:0007669"/>
    <property type="project" value="TreeGrafter"/>
</dbReference>
<accession>A0A835Y2V5</accession>
<feature type="region of interest" description="Disordered" evidence="2">
    <location>
        <begin position="305"/>
        <end position="325"/>
    </location>
</feature>
<dbReference type="EMBL" id="JAEHOE010000032">
    <property type="protein sequence ID" value="KAG2494219.1"/>
    <property type="molecule type" value="Genomic_DNA"/>
</dbReference>
<keyword evidence="6" id="KW-1185">Reference proteome</keyword>
<feature type="transmembrane region" description="Helical" evidence="3">
    <location>
        <begin position="196"/>
        <end position="219"/>
    </location>
</feature>
<evidence type="ECO:0000256" key="1">
    <source>
        <dbReference type="PROSITE-ProRule" id="PRU10141"/>
    </source>
</evidence>
<organism evidence="5 6">
    <name type="scientific">Edaphochlamys debaryana</name>
    <dbReference type="NCBI Taxonomy" id="47281"/>
    <lineage>
        <taxon>Eukaryota</taxon>
        <taxon>Viridiplantae</taxon>
        <taxon>Chlorophyta</taxon>
        <taxon>core chlorophytes</taxon>
        <taxon>Chlorophyceae</taxon>
        <taxon>CS clade</taxon>
        <taxon>Chlamydomonadales</taxon>
        <taxon>Chlamydomonadales incertae sedis</taxon>
        <taxon>Edaphochlamys</taxon>
    </lineage>
</organism>
<dbReference type="InterPro" id="IPR051681">
    <property type="entry name" value="Ser/Thr_Kinases-Pseudokinases"/>
</dbReference>
<dbReference type="GO" id="GO:0005524">
    <property type="term" value="F:ATP binding"/>
    <property type="evidence" value="ECO:0007669"/>
    <property type="project" value="UniProtKB-UniRule"/>
</dbReference>
<name>A0A835Y2V5_9CHLO</name>
<keyword evidence="1" id="KW-0067">ATP-binding</keyword>
<dbReference type="Proteomes" id="UP000612055">
    <property type="component" value="Unassembled WGS sequence"/>
</dbReference>
<dbReference type="PANTHER" id="PTHR44329:SF214">
    <property type="entry name" value="PROTEIN KINASE DOMAIN-CONTAINING PROTEIN"/>
    <property type="match status" value="1"/>
</dbReference>
<dbReference type="AlphaFoldDB" id="A0A835Y2V5"/>
<dbReference type="SUPFAM" id="SSF56112">
    <property type="entry name" value="Protein kinase-like (PK-like)"/>
    <property type="match status" value="1"/>
</dbReference>
<dbReference type="Pfam" id="PF07714">
    <property type="entry name" value="PK_Tyr_Ser-Thr"/>
    <property type="match status" value="1"/>
</dbReference>